<feature type="non-terminal residue" evidence="1">
    <location>
        <position position="1"/>
    </location>
</feature>
<dbReference type="EMBL" id="RXGB01000034">
    <property type="protein sequence ID" value="TMX05637.1"/>
    <property type="molecule type" value="Genomic_DNA"/>
</dbReference>
<organism evidence="1">
    <name type="scientific">Solanum chilense</name>
    <name type="common">Tomato</name>
    <name type="synonym">Lycopersicon chilense</name>
    <dbReference type="NCBI Taxonomy" id="4083"/>
    <lineage>
        <taxon>Eukaryota</taxon>
        <taxon>Viridiplantae</taxon>
        <taxon>Streptophyta</taxon>
        <taxon>Embryophyta</taxon>
        <taxon>Tracheophyta</taxon>
        <taxon>Spermatophyta</taxon>
        <taxon>Magnoliopsida</taxon>
        <taxon>eudicotyledons</taxon>
        <taxon>Gunneridae</taxon>
        <taxon>Pentapetalae</taxon>
        <taxon>asterids</taxon>
        <taxon>lamiids</taxon>
        <taxon>Solanales</taxon>
        <taxon>Solanaceae</taxon>
        <taxon>Solanoideae</taxon>
        <taxon>Solaneae</taxon>
        <taxon>Solanum</taxon>
        <taxon>Solanum subgen. Lycopersicon</taxon>
    </lineage>
</organism>
<comment type="caution">
    <text evidence="1">The sequence shown here is derived from an EMBL/GenBank/DDBJ whole genome shotgun (WGS) entry which is preliminary data.</text>
</comment>
<evidence type="ECO:0000313" key="1">
    <source>
        <dbReference type="EMBL" id="TMX05637.1"/>
    </source>
</evidence>
<reference evidence="1" key="1">
    <citation type="submission" date="2019-05" db="EMBL/GenBank/DDBJ databases">
        <title>The de novo reference genome and transcriptome assemblies of the wild tomato species Solanum chilense.</title>
        <authorList>
            <person name="Stam R."/>
            <person name="Nosenko T."/>
            <person name="Hoerger A.C."/>
            <person name="Stephan W."/>
            <person name="Seidel M.A."/>
            <person name="Kuhn J.M.M."/>
            <person name="Haberer G."/>
            <person name="Tellier A."/>
        </authorList>
    </citation>
    <scope>NUCLEOTIDE SEQUENCE</scope>
    <source>
        <tissue evidence="1">Mature leaves</tissue>
    </source>
</reference>
<gene>
    <name evidence="1" type="ORF">EJD97_013287</name>
</gene>
<protein>
    <submittedName>
        <fullName evidence="1">Uncharacterized protein</fullName>
    </submittedName>
</protein>
<accession>A0A6N2CD95</accession>
<dbReference type="AlphaFoldDB" id="A0A6N2CD95"/>
<sequence length="130" mass="13353">VQSTVDQQDGGSGFSEPTSSAILTPAVVSSATTAQSVVPPAISTVRQLDTAAANSDALIWCASSSASGLSLQPLSLSAPSSVLAPRPPLDPYASWHSLEGEVVEFLMWQKGPPTVCPQQARQKGPQTPAP</sequence>
<name>A0A6N2CD95_SOLCI</name>
<proteinExistence type="predicted"/>